<evidence type="ECO:0000256" key="1">
    <source>
        <dbReference type="SAM" id="MobiDB-lite"/>
    </source>
</evidence>
<sequence length="957" mass="108048">MRQLFNAVAFTKTFADGSKERSCHVFDSPMDRLACGISQGPQITPEEASCFDTIPEVPVYRPKESEFREFAMCMSLIERMGAQHMGLCKIIPPTSWCPRRSGYKDINFTIEKPIVQFCTGTGGIYLQDVRTQKSMSFKKYAKMSNSSRLQTPMHASVNELEEIYWKSIHRLQPLYGANVSGSLTDPDQPYCNIPKLRSMLSDILAQEDIEIGGVNTPYLYFGAWATTFAWHVEDMDLYSINYLHFGEPKLWYCIPPAFARKFEAFAREHFKSEFLACRSFLRHKSILIDPKVLAAAGIPTRRILQYEGEIMCTFPYGYHAGFNTGLNCAESTNFALPRWVEYGKHASICMCWDDTVRIEMGPFVQRLQPHLFEAWQRGEQGSPHPLEIYTPRMQGETTTSVNVEGGPVVESDDSKLADLNVPNLFYTNRALTEAALPLYLKRNRKLRSLWCGFKANLETVIHFNQIVGTQEPFCSICAFFWSPLATRKALCEQHKAKPLLEFSEPYLSEVVVHASCYGLDDLDCYPPMWKCDACSSTDVQPQCVLCPMRGGALKALANVRHSSCGEQFWVHLACAIAVGPQQCCFLDVRRRLPCLLQRLPQNGGQRSPPLSTLAGMTRRSPPPPHDSLPHGSARQCPVMNATRPPGCTEMVPRIRPPKLAKFHGSEASQSTMVGGGGFVTDTDEDVVVVISDVEDDHRAESGCRHRSRRRARPPFWVTKDYLLSQPQKLLKRIKSHPMSPQSSLPDTTVEESVWTKVEPKDHCDECGLPSPGGPYLDLPLVACWHKNCPGRFHLTCAQFAGILIATSQYPHCFYVACRRHLSEYREFEHDEEEAPLQPGDIVYALHPSNGRYYRAVAVTLAGPRLCKVVFPDGTFSRDTPSDCIIGHDWHKLGPPKVGSQVKVKWTDNLEYSAVFQGASVDKWNVRFPNGQTLRLRRDKIFRPHCPLMAFPLVTTFQ</sequence>
<dbReference type="SUPFAM" id="SSF63748">
    <property type="entry name" value="Tudor/PWWP/MBT"/>
    <property type="match status" value="2"/>
</dbReference>
<dbReference type="PANTHER" id="PTHR10694:SF7">
    <property type="entry name" value="[HISTONE H3]-TRIMETHYL-L-LYSINE(9) DEMETHYLASE"/>
    <property type="match status" value="1"/>
</dbReference>
<dbReference type="Pfam" id="PF02373">
    <property type="entry name" value="JmjC"/>
    <property type="match status" value="1"/>
</dbReference>
<dbReference type="InterPro" id="IPR002999">
    <property type="entry name" value="Tudor"/>
</dbReference>
<feature type="domain" description="JmjC" evidence="3">
    <location>
        <begin position="182"/>
        <end position="351"/>
    </location>
</feature>
<dbReference type="SMART" id="SM00545">
    <property type="entry name" value="JmjN"/>
    <property type="match status" value="1"/>
</dbReference>
<evidence type="ECO:0000259" key="3">
    <source>
        <dbReference type="PROSITE" id="PS51184"/>
    </source>
</evidence>
<feature type="domain" description="JmjN" evidence="2">
    <location>
        <begin position="57"/>
        <end position="99"/>
    </location>
</feature>
<proteinExistence type="predicted"/>
<dbReference type="Gene3D" id="2.60.120.650">
    <property type="entry name" value="Cupin"/>
    <property type="match status" value="1"/>
</dbReference>
<protein>
    <submittedName>
        <fullName evidence="4">Lysine-specific demethylase 4B</fullName>
    </submittedName>
</protein>
<dbReference type="Gene3D" id="3.10.330.70">
    <property type="match status" value="1"/>
</dbReference>
<dbReference type="CDD" id="cd20391">
    <property type="entry name" value="Tudor_JMJD2_rpt1"/>
    <property type="match status" value="1"/>
</dbReference>
<dbReference type="PROSITE" id="PS51183">
    <property type="entry name" value="JMJN"/>
    <property type="match status" value="1"/>
</dbReference>
<dbReference type="EMBL" id="JAKROA010000004">
    <property type="protein sequence ID" value="KAL5107901.1"/>
    <property type="molecule type" value="Genomic_DNA"/>
</dbReference>
<dbReference type="Gene3D" id="2.30.30.140">
    <property type="match status" value="1"/>
</dbReference>
<feature type="region of interest" description="Disordered" evidence="1">
    <location>
        <begin position="603"/>
        <end position="631"/>
    </location>
</feature>
<dbReference type="SUPFAM" id="SSF51197">
    <property type="entry name" value="Clavaminate synthase-like"/>
    <property type="match status" value="1"/>
</dbReference>
<comment type="caution">
    <text evidence="4">The sequence shown here is derived from an EMBL/GenBank/DDBJ whole genome shotgun (WGS) entry which is preliminary data.</text>
</comment>
<dbReference type="PANTHER" id="PTHR10694">
    <property type="entry name" value="LYSINE-SPECIFIC DEMETHYLASE"/>
    <property type="match status" value="1"/>
</dbReference>
<dbReference type="InterPro" id="IPR003347">
    <property type="entry name" value="JmjC_dom"/>
</dbReference>
<evidence type="ECO:0000313" key="4">
    <source>
        <dbReference type="EMBL" id="KAL5107901.1"/>
    </source>
</evidence>
<dbReference type="SMART" id="SM00333">
    <property type="entry name" value="TUDOR"/>
    <property type="match status" value="2"/>
</dbReference>
<reference evidence="4 5" key="1">
    <citation type="journal article" date="2022" name="Front. Cell. Infect. Microbiol.">
        <title>The Genomes of Two Strains of Taenia crassiceps the Animal Model for the Study of Human Cysticercosis.</title>
        <authorList>
            <person name="Bobes R.J."/>
            <person name="Estrada K."/>
            <person name="Rios-Valencia D.G."/>
            <person name="Calderon-Gallegos A."/>
            <person name="de la Torre P."/>
            <person name="Carrero J.C."/>
            <person name="Sanchez-Flores A."/>
            <person name="Laclette J.P."/>
        </authorList>
    </citation>
    <scope>NUCLEOTIDE SEQUENCE [LARGE SCALE GENOMIC DNA]</scope>
    <source>
        <strain evidence="4">WFUcys</strain>
    </source>
</reference>
<dbReference type="PROSITE" id="PS51184">
    <property type="entry name" value="JMJC"/>
    <property type="match status" value="1"/>
</dbReference>
<gene>
    <name evidence="4" type="ORF">TcWFU_006717</name>
</gene>
<dbReference type="InterPro" id="IPR003349">
    <property type="entry name" value="JmjN"/>
</dbReference>
<dbReference type="SMART" id="SM00558">
    <property type="entry name" value="JmjC"/>
    <property type="match status" value="1"/>
</dbReference>
<organism evidence="4 5">
    <name type="scientific">Taenia crassiceps</name>
    <dbReference type="NCBI Taxonomy" id="6207"/>
    <lineage>
        <taxon>Eukaryota</taxon>
        <taxon>Metazoa</taxon>
        <taxon>Spiralia</taxon>
        <taxon>Lophotrochozoa</taxon>
        <taxon>Platyhelminthes</taxon>
        <taxon>Cestoda</taxon>
        <taxon>Eucestoda</taxon>
        <taxon>Cyclophyllidea</taxon>
        <taxon>Taeniidae</taxon>
        <taxon>Taenia</taxon>
    </lineage>
</organism>
<evidence type="ECO:0000313" key="5">
    <source>
        <dbReference type="Proteomes" id="UP001651158"/>
    </source>
</evidence>
<name>A0ABR4QE77_9CEST</name>
<keyword evidence="5" id="KW-1185">Reference proteome</keyword>
<evidence type="ECO:0000259" key="2">
    <source>
        <dbReference type="PROSITE" id="PS51183"/>
    </source>
</evidence>
<accession>A0ABR4QE77</accession>
<dbReference type="Proteomes" id="UP001651158">
    <property type="component" value="Unassembled WGS sequence"/>
</dbReference>